<accession>A0AB36E1N3</accession>
<sequence>MSVSQSVNILMRIIVLILGIFITFFSYNRSALANVFPDIPTQNANKISHQAEIRVLSQNVQRNHDGQLSFSTTYAIQNQSDKSIQQIAWYAVYIFNNRIIDNRFINLKFNQFNILKPDQKYYLSTLLPEEEMTDFSKNLFTNDAKKITIKPVIKFIQFDDGTTITK</sequence>
<gene>
    <name evidence="1" type="ORF">QV09_09835</name>
</gene>
<protein>
    <recommendedName>
        <fullName evidence="3">DUF2393 domain-containing protein</fullName>
    </recommendedName>
</protein>
<dbReference type="AlphaFoldDB" id="A0AB36E1N3"/>
<organism evidence="1 2">
    <name type="scientific">Gallibacterium salpingitidis</name>
    <dbReference type="NCBI Taxonomy" id="505341"/>
    <lineage>
        <taxon>Bacteria</taxon>
        <taxon>Pseudomonadati</taxon>
        <taxon>Pseudomonadota</taxon>
        <taxon>Gammaproteobacteria</taxon>
        <taxon>Pasteurellales</taxon>
        <taxon>Pasteurellaceae</taxon>
        <taxon>Gallibacterium</taxon>
    </lineage>
</organism>
<proteinExistence type="predicted"/>
<dbReference type="EMBL" id="JTJU01000059">
    <property type="protein sequence ID" value="OBX08223.1"/>
    <property type="molecule type" value="Genomic_DNA"/>
</dbReference>
<name>A0AB36E1N3_9PAST</name>
<reference evidence="1 2" key="1">
    <citation type="submission" date="2014-11" db="EMBL/GenBank/DDBJ databases">
        <title>Pan-genome of Gallibacterium spp.</title>
        <authorList>
            <person name="Kudirkiene E."/>
            <person name="Bojesen A.M."/>
        </authorList>
    </citation>
    <scope>NUCLEOTIDE SEQUENCE [LARGE SCALE GENOMIC DNA]</scope>
    <source>
        <strain evidence="1 2">18469/18</strain>
    </source>
</reference>
<dbReference type="Proteomes" id="UP000092527">
    <property type="component" value="Unassembled WGS sequence"/>
</dbReference>
<evidence type="ECO:0008006" key="3">
    <source>
        <dbReference type="Google" id="ProtNLM"/>
    </source>
</evidence>
<evidence type="ECO:0000313" key="1">
    <source>
        <dbReference type="EMBL" id="OBX08223.1"/>
    </source>
</evidence>
<comment type="caution">
    <text evidence="1">The sequence shown here is derived from an EMBL/GenBank/DDBJ whole genome shotgun (WGS) entry which is preliminary data.</text>
</comment>
<evidence type="ECO:0000313" key="2">
    <source>
        <dbReference type="Proteomes" id="UP000092527"/>
    </source>
</evidence>